<dbReference type="Proteomes" id="UP000007174">
    <property type="component" value="Unassembled WGS sequence"/>
</dbReference>
<dbReference type="GO" id="GO:0045159">
    <property type="term" value="F:myosin II binding"/>
    <property type="evidence" value="ECO:0007669"/>
    <property type="project" value="TreeGrafter"/>
</dbReference>
<gene>
    <name evidence="1" type="ORF">CH063_15566</name>
</gene>
<dbReference type="Gene3D" id="2.130.10.10">
    <property type="entry name" value="YVTN repeat-like/Quinoprotein amine dehydrogenase"/>
    <property type="match status" value="1"/>
</dbReference>
<dbReference type="GO" id="GO:0005737">
    <property type="term" value="C:cytoplasm"/>
    <property type="evidence" value="ECO:0007669"/>
    <property type="project" value="TreeGrafter"/>
</dbReference>
<evidence type="ECO:0000313" key="2">
    <source>
        <dbReference type="Proteomes" id="UP000007174"/>
    </source>
</evidence>
<dbReference type="InterPro" id="IPR036322">
    <property type="entry name" value="WD40_repeat_dom_sf"/>
</dbReference>
<dbReference type="PANTHER" id="PTHR10241:SF25">
    <property type="entry name" value="TOMOSYN, ISOFORM C"/>
    <property type="match status" value="1"/>
</dbReference>
<dbReference type="SUPFAM" id="SSF50978">
    <property type="entry name" value="WD40 repeat-like"/>
    <property type="match status" value="1"/>
</dbReference>
<dbReference type="InterPro" id="IPR015943">
    <property type="entry name" value="WD40/YVTN_repeat-like_dom_sf"/>
</dbReference>
<sequence length="177" mass="19636">MAAFLRQKQTGLQNDLSASILPDLFAPDYQSAYGLNSQVSCLAYEPIQSLLAIATNESKFGPGKIFVFGQGRVHKVIEPPRRTSFRSLHFAANRLVSLDAKNELGIWDLDTAKRIAGLVCPGHVACLLTDPMLDWAFLGLATGEVLAYDLDRENITRSFRLPNFWKERDPTARVVGL</sequence>
<dbReference type="EMBL" id="CACQ02009269">
    <property type="protein sequence ID" value="CCF47011.1"/>
    <property type="molecule type" value="Genomic_DNA"/>
</dbReference>
<dbReference type="VEuPathDB" id="FungiDB:CH63R_01262"/>
<dbReference type="GO" id="GO:0019905">
    <property type="term" value="F:syntaxin binding"/>
    <property type="evidence" value="ECO:0007669"/>
    <property type="project" value="TreeGrafter"/>
</dbReference>
<dbReference type="GO" id="GO:0006887">
    <property type="term" value="P:exocytosis"/>
    <property type="evidence" value="ECO:0007669"/>
    <property type="project" value="TreeGrafter"/>
</dbReference>
<proteinExistence type="predicted"/>
<feature type="non-terminal residue" evidence="1">
    <location>
        <position position="177"/>
    </location>
</feature>
<dbReference type="GO" id="GO:0005886">
    <property type="term" value="C:plasma membrane"/>
    <property type="evidence" value="ECO:0007669"/>
    <property type="project" value="TreeGrafter"/>
</dbReference>
<protein>
    <submittedName>
        <fullName evidence="1">Uncharacterized protein</fullName>
    </submittedName>
</protein>
<evidence type="ECO:0000313" key="1">
    <source>
        <dbReference type="EMBL" id="CCF47011.1"/>
    </source>
</evidence>
<reference evidence="2" key="1">
    <citation type="journal article" date="2012" name="Nat. Genet.">
        <title>Lifestyle transitions in plant pathogenic Colletotrichum fungi deciphered by genome and transcriptome analyses.</title>
        <authorList>
            <person name="O'Connell R.J."/>
            <person name="Thon M.R."/>
            <person name="Hacquard S."/>
            <person name="Amyotte S.G."/>
            <person name="Kleemann J."/>
            <person name="Torres M.F."/>
            <person name="Damm U."/>
            <person name="Buiate E.A."/>
            <person name="Epstein L."/>
            <person name="Alkan N."/>
            <person name="Altmueller J."/>
            <person name="Alvarado-Balderrama L."/>
            <person name="Bauser C.A."/>
            <person name="Becker C."/>
            <person name="Birren B.W."/>
            <person name="Chen Z."/>
            <person name="Choi J."/>
            <person name="Crouch J.A."/>
            <person name="Duvick J.P."/>
            <person name="Farman M.A."/>
            <person name="Gan P."/>
            <person name="Heiman D."/>
            <person name="Henrissat B."/>
            <person name="Howard R.J."/>
            <person name="Kabbage M."/>
            <person name="Koch C."/>
            <person name="Kracher B."/>
            <person name="Kubo Y."/>
            <person name="Law A.D."/>
            <person name="Lebrun M.-H."/>
            <person name="Lee Y.-H."/>
            <person name="Miyara I."/>
            <person name="Moore N."/>
            <person name="Neumann U."/>
            <person name="Nordstroem K."/>
            <person name="Panaccione D.G."/>
            <person name="Panstruga R."/>
            <person name="Place M."/>
            <person name="Proctor R.H."/>
            <person name="Prusky D."/>
            <person name="Rech G."/>
            <person name="Reinhardt R."/>
            <person name="Rollins J.A."/>
            <person name="Rounsley S."/>
            <person name="Schardl C.L."/>
            <person name="Schwartz D.C."/>
            <person name="Shenoy N."/>
            <person name="Shirasu K."/>
            <person name="Sikhakolli U.R."/>
            <person name="Stueber K."/>
            <person name="Sukno S.A."/>
            <person name="Sweigard J.A."/>
            <person name="Takano Y."/>
            <person name="Takahara H."/>
            <person name="Trail F."/>
            <person name="van der Does H.C."/>
            <person name="Voll L.M."/>
            <person name="Will I."/>
            <person name="Young S."/>
            <person name="Zeng Q."/>
            <person name="Zhang J."/>
            <person name="Zhou S."/>
            <person name="Dickman M.B."/>
            <person name="Schulze-Lefert P."/>
            <person name="Ver Loren van Themaat E."/>
            <person name="Ma L.-J."/>
            <person name="Vaillancourt L.J."/>
        </authorList>
    </citation>
    <scope>NUCLEOTIDE SEQUENCE [LARGE SCALE GENOMIC DNA]</scope>
    <source>
        <strain evidence="2">IMI 349063</strain>
    </source>
</reference>
<dbReference type="STRING" id="759273.H1W3E8"/>
<dbReference type="eggNOG" id="KOG1983">
    <property type="taxonomic scope" value="Eukaryota"/>
</dbReference>
<dbReference type="HOGENOM" id="CLU_1521359_0_0_1"/>
<dbReference type="GO" id="GO:0005096">
    <property type="term" value="F:GTPase activator activity"/>
    <property type="evidence" value="ECO:0007669"/>
    <property type="project" value="TreeGrafter"/>
</dbReference>
<accession>H1W3E8</accession>
<dbReference type="GO" id="GO:0006893">
    <property type="term" value="P:Golgi to plasma membrane transport"/>
    <property type="evidence" value="ECO:0007669"/>
    <property type="project" value="TreeGrafter"/>
</dbReference>
<dbReference type="PANTHER" id="PTHR10241">
    <property type="entry name" value="LETHAL 2 GIANT LARVAE PROTEIN"/>
    <property type="match status" value="1"/>
</dbReference>
<dbReference type="AlphaFoldDB" id="H1W3E8"/>
<name>H1W3E8_COLHI</name>
<organism evidence="1 2">
    <name type="scientific">Colletotrichum higginsianum (strain IMI 349063)</name>
    <name type="common">Crucifer anthracnose fungus</name>
    <dbReference type="NCBI Taxonomy" id="759273"/>
    <lineage>
        <taxon>Eukaryota</taxon>
        <taxon>Fungi</taxon>
        <taxon>Dikarya</taxon>
        <taxon>Ascomycota</taxon>
        <taxon>Pezizomycotina</taxon>
        <taxon>Sordariomycetes</taxon>
        <taxon>Hypocreomycetidae</taxon>
        <taxon>Glomerellales</taxon>
        <taxon>Glomerellaceae</taxon>
        <taxon>Colletotrichum</taxon>
        <taxon>Colletotrichum destructivum species complex</taxon>
    </lineage>
</organism>